<evidence type="ECO:0000259" key="9">
    <source>
        <dbReference type="SMART" id="SM01274"/>
    </source>
</evidence>
<dbReference type="InterPro" id="IPR051674">
    <property type="entry name" value="Malate_Decarboxylase"/>
</dbReference>
<protein>
    <submittedName>
        <fullName evidence="10">Malate dehydrogenase (Oxaloacetate-decarboxylating)</fullName>
    </submittedName>
</protein>
<proteinExistence type="inferred from homology"/>
<dbReference type="GO" id="GO:0016616">
    <property type="term" value="F:oxidoreductase activity, acting on the CH-OH group of donors, NAD or NADP as acceptor"/>
    <property type="evidence" value="ECO:0007669"/>
    <property type="project" value="InterPro"/>
</dbReference>
<evidence type="ECO:0000256" key="3">
    <source>
        <dbReference type="ARBA" id="ARBA00022723"/>
    </source>
</evidence>
<dbReference type="AlphaFoldDB" id="A0A1G7NH15"/>
<feature type="binding site" evidence="6">
    <location>
        <position position="323"/>
    </location>
    <ligand>
        <name>(S)-malate</name>
        <dbReference type="ChEBI" id="CHEBI:15589"/>
    </ligand>
</feature>
<evidence type="ECO:0000256" key="7">
    <source>
        <dbReference type="PIRSR" id="PIRSR000106-3"/>
    </source>
</evidence>
<comment type="similarity">
    <text evidence="2">Belongs to the malic enzymes family.</text>
</comment>
<dbReference type="SUPFAM" id="SSF51735">
    <property type="entry name" value="NAD(P)-binding Rossmann-fold domains"/>
    <property type="match status" value="1"/>
</dbReference>
<dbReference type="InterPro" id="IPR045213">
    <property type="entry name" value="Malic_NAD-bd_bact_type"/>
</dbReference>
<comment type="cofactor">
    <cofactor evidence="1">
        <name>Mn(2+)</name>
        <dbReference type="ChEBI" id="CHEBI:29035"/>
    </cofactor>
</comment>
<accession>A0A1G7NH15</accession>
<dbReference type="Pfam" id="PF03949">
    <property type="entry name" value="Malic_M"/>
    <property type="match status" value="1"/>
</dbReference>
<dbReference type="FunFam" id="3.40.50.720:FF:000095">
    <property type="entry name" value="NADP-dependent malic enzyme"/>
    <property type="match status" value="1"/>
</dbReference>
<dbReference type="CDD" id="cd05311">
    <property type="entry name" value="NAD_bind_2_malic_enz"/>
    <property type="match status" value="1"/>
</dbReference>
<dbReference type="EMBL" id="FNBX01000011">
    <property type="protein sequence ID" value="SDF73252.1"/>
    <property type="molecule type" value="Genomic_DNA"/>
</dbReference>
<evidence type="ECO:0000256" key="4">
    <source>
        <dbReference type="ARBA" id="ARBA00023002"/>
    </source>
</evidence>
<dbReference type="GO" id="GO:0051287">
    <property type="term" value="F:NAD binding"/>
    <property type="evidence" value="ECO:0007669"/>
    <property type="project" value="InterPro"/>
</dbReference>
<feature type="domain" description="Malic enzyme N-terminal" evidence="9">
    <location>
        <begin position="19"/>
        <end position="152"/>
    </location>
</feature>
<dbReference type="SUPFAM" id="SSF53223">
    <property type="entry name" value="Aminoacid dehydrogenase-like, N-terminal domain"/>
    <property type="match status" value="1"/>
</dbReference>
<evidence type="ECO:0000256" key="5">
    <source>
        <dbReference type="PIRSR" id="PIRSR000106-1"/>
    </source>
</evidence>
<feature type="binding site" evidence="7">
    <location>
        <position position="137"/>
    </location>
    <ligand>
        <name>a divalent metal cation</name>
        <dbReference type="ChEBI" id="CHEBI:60240"/>
    </ligand>
</feature>
<keyword evidence="3 7" id="KW-0479">Metal-binding</keyword>
<dbReference type="PANTHER" id="PTHR43237">
    <property type="entry name" value="NADP-DEPENDENT MALIC ENZYME"/>
    <property type="match status" value="1"/>
</dbReference>
<dbReference type="SMART" id="SM00919">
    <property type="entry name" value="Malic_M"/>
    <property type="match status" value="1"/>
</dbReference>
<keyword evidence="4" id="KW-0560">Oxidoreductase</keyword>
<dbReference type="GO" id="GO:0046872">
    <property type="term" value="F:metal ion binding"/>
    <property type="evidence" value="ECO:0007669"/>
    <property type="project" value="UniProtKB-KW"/>
</dbReference>
<reference evidence="11" key="1">
    <citation type="submission" date="2016-10" db="EMBL/GenBank/DDBJ databases">
        <authorList>
            <person name="Varghese N."/>
            <person name="Submissions S."/>
        </authorList>
    </citation>
    <scope>NUCLEOTIDE SEQUENCE [LARGE SCALE GENOMIC DNA]</scope>
    <source>
        <strain evidence="11">KHC7</strain>
    </source>
</reference>
<dbReference type="Proteomes" id="UP000199355">
    <property type="component" value="Unassembled WGS sequence"/>
</dbReference>
<sequence length="421" mass="44534">MSRIKNLREEALAMHKEYQGKIEVRVKAPVRDADDLTLAYSPGVAEPCMEIHRNPDALDVYTNHANFVCVVSNGTAVLGLGAIGAAAAMPVMEGKSLLFKTFGDVDAFPICVNTKDTAKIVELVELMAPTFGGVNLEDIKAPECFVIEDSLKKNGVFKGPIFHDDQHGTAVVTLAGLMNALKLVGKKLDDITVVTSGAGAAGIAIIRLLMALGLKNVIMCDSRGPIWQGRAEGMNPYKDDIAARTNPNKIKGGLADAIKGADVFIGVSAPDTLTEDMIRSMGKDPIVFAQANPIPEIWPIQRAKDAGARVVATGRSDCPNQINNVLAFPGIFRGALDVCATDINDAMKIAAAEAIAGLVKPEELSPEYIIPSTLNPEVAPQVAAATAKAAIASGIARKPQEPAAVAESLRKRLAGRQLQRG</sequence>
<dbReference type="PANTHER" id="PTHR43237:SF4">
    <property type="entry name" value="NADP-DEPENDENT MALIC ENZYME"/>
    <property type="match status" value="1"/>
</dbReference>
<gene>
    <name evidence="10" type="ORF">SAMN05192586_11188</name>
</gene>
<dbReference type="STRING" id="571438.SAMN05192586_11188"/>
<dbReference type="PIRSF" id="PIRSF000106">
    <property type="entry name" value="ME"/>
    <property type="match status" value="1"/>
</dbReference>
<dbReference type="PROSITE" id="PS00331">
    <property type="entry name" value="MALIC_ENZYMES"/>
    <property type="match status" value="1"/>
</dbReference>
<keyword evidence="11" id="KW-1185">Reference proteome</keyword>
<dbReference type="InterPro" id="IPR037062">
    <property type="entry name" value="Malic_N_dom_sf"/>
</dbReference>
<dbReference type="InterPro" id="IPR036291">
    <property type="entry name" value="NAD(P)-bd_dom_sf"/>
</dbReference>
<comment type="cofactor">
    <cofactor evidence="7">
        <name>Mg(2+)</name>
        <dbReference type="ChEBI" id="CHEBI:18420"/>
    </cofactor>
    <cofactor evidence="7">
        <name>Mn(2+)</name>
        <dbReference type="ChEBI" id="CHEBI:29035"/>
    </cofactor>
    <text evidence="7">Divalent metal cations. Prefers magnesium or manganese.</text>
</comment>
<evidence type="ECO:0000256" key="6">
    <source>
        <dbReference type="PIRSR" id="PIRSR000106-2"/>
    </source>
</evidence>
<feature type="active site" description="Proton donor" evidence="5">
    <location>
        <position position="40"/>
    </location>
</feature>
<name>A0A1G7NH15_9BACT</name>
<evidence type="ECO:0000313" key="11">
    <source>
        <dbReference type="Proteomes" id="UP000199355"/>
    </source>
</evidence>
<dbReference type="OrthoDB" id="9805787at2"/>
<dbReference type="FunFam" id="3.40.50.10380:FF:000003">
    <property type="entry name" value="NADP-dependent malic enzyme"/>
    <property type="match status" value="1"/>
</dbReference>
<dbReference type="SMART" id="SM01274">
    <property type="entry name" value="malic"/>
    <property type="match status" value="1"/>
</dbReference>
<dbReference type="InterPro" id="IPR046346">
    <property type="entry name" value="Aminoacid_DH-like_N_sf"/>
</dbReference>
<evidence type="ECO:0000259" key="8">
    <source>
        <dbReference type="SMART" id="SM00919"/>
    </source>
</evidence>
<dbReference type="Gene3D" id="3.40.50.720">
    <property type="entry name" value="NAD(P)-binding Rossmann-like Domain"/>
    <property type="match status" value="1"/>
</dbReference>
<dbReference type="InterPro" id="IPR015884">
    <property type="entry name" value="Malic_enzyme_CS"/>
</dbReference>
<feature type="binding site" evidence="6">
    <location>
        <position position="292"/>
    </location>
    <ligand>
        <name>(S)-malate</name>
        <dbReference type="ChEBI" id="CHEBI:15589"/>
    </ligand>
</feature>
<dbReference type="InterPro" id="IPR012302">
    <property type="entry name" value="Malic_NAD-bd"/>
</dbReference>
<dbReference type="GO" id="GO:0004470">
    <property type="term" value="F:malic enzyme activity"/>
    <property type="evidence" value="ECO:0007669"/>
    <property type="project" value="InterPro"/>
</dbReference>
<feature type="domain" description="Malic enzyme NAD-binding" evidence="8">
    <location>
        <begin position="166"/>
        <end position="391"/>
    </location>
</feature>
<evidence type="ECO:0000256" key="2">
    <source>
        <dbReference type="ARBA" id="ARBA00008785"/>
    </source>
</evidence>
<dbReference type="Pfam" id="PF00390">
    <property type="entry name" value="malic"/>
    <property type="match status" value="1"/>
</dbReference>
<feature type="binding site" evidence="7">
    <location>
        <position position="165"/>
    </location>
    <ligand>
        <name>a divalent metal cation</name>
        <dbReference type="ChEBI" id="CHEBI:60240"/>
    </ligand>
</feature>
<dbReference type="InterPro" id="IPR001891">
    <property type="entry name" value="Malic_OxRdtase"/>
</dbReference>
<feature type="binding site" evidence="7">
    <location>
        <position position="138"/>
    </location>
    <ligand>
        <name>a divalent metal cation</name>
        <dbReference type="ChEBI" id="CHEBI:60240"/>
    </ligand>
</feature>
<dbReference type="Gene3D" id="3.40.50.10380">
    <property type="entry name" value="Malic enzyme, N-terminal domain"/>
    <property type="match status" value="1"/>
</dbReference>
<organism evidence="10 11">
    <name type="scientific">Desulfovibrio legallii</name>
    <dbReference type="NCBI Taxonomy" id="571438"/>
    <lineage>
        <taxon>Bacteria</taxon>
        <taxon>Pseudomonadati</taxon>
        <taxon>Thermodesulfobacteriota</taxon>
        <taxon>Desulfovibrionia</taxon>
        <taxon>Desulfovibrionales</taxon>
        <taxon>Desulfovibrionaceae</taxon>
        <taxon>Desulfovibrio</taxon>
    </lineage>
</organism>
<dbReference type="InterPro" id="IPR012301">
    <property type="entry name" value="Malic_N_dom"/>
</dbReference>
<feature type="active site" description="Proton acceptor" evidence="5">
    <location>
        <position position="95"/>
    </location>
</feature>
<evidence type="ECO:0000313" key="10">
    <source>
        <dbReference type="EMBL" id="SDF73252.1"/>
    </source>
</evidence>
<evidence type="ECO:0000256" key="1">
    <source>
        <dbReference type="ARBA" id="ARBA00001936"/>
    </source>
</evidence>